<sequence length="166" mass="17178">MTTRPDERKGGNNRITPDAVPYGSTGSCAAVKLRTPPAVDGPYTSPTTSSSSSSSSSSASSSSGAEGRGMRRMVAENPVVVVGRQGCCMCHVARRLLQGLGVNPALCELGEEAAEFEVAGGDLRRPDMLPVVFVGGRLLGGIDRLVAVHITGELVPILKDAGALWL</sequence>
<proteinExistence type="inferred from homology"/>
<evidence type="ECO:0000256" key="4">
    <source>
        <dbReference type="ARBA" id="ARBA00023284"/>
    </source>
</evidence>
<comment type="subcellular location">
    <subcellularLocation>
        <location evidence="1">Cytoplasm</location>
    </subcellularLocation>
</comment>
<feature type="region of interest" description="Disordered" evidence="5">
    <location>
        <begin position="1"/>
        <end position="70"/>
    </location>
</feature>
<keyword evidence="8" id="KW-1185">Reference proteome</keyword>
<gene>
    <name evidence="7" type="ORF">C4D60_Mb06t27870</name>
</gene>
<keyword evidence="4" id="KW-0676">Redox-active center</keyword>
<evidence type="ECO:0000256" key="5">
    <source>
        <dbReference type="SAM" id="MobiDB-lite"/>
    </source>
</evidence>
<evidence type="ECO:0000256" key="3">
    <source>
        <dbReference type="ARBA" id="ARBA00022490"/>
    </source>
</evidence>
<reference evidence="7 8" key="1">
    <citation type="journal article" date="2019" name="Nat. Plants">
        <title>Genome sequencing of Musa balbisiana reveals subgenome evolution and function divergence in polyploid bananas.</title>
        <authorList>
            <person name="Yao X."/>
        </authorList>
    </citation>
    <scope>NUCLEOTIDE SEQUENCE [LARGE SCALE GENOMIC DNA]</scope>
    <source>
        <strain evidence="8">cv. DH-PKW</strain>
        <tissue evidence="7">Leaves</tissue>
    </source>
</reference>
<dbReference type="PROSITE" id="PS51354">
    <property type="entry name" value="GLUTAREDOXIN_2"/>
    <property type="match status" value="1"/>
</dbReference>
<name>A0A4S8IRW4_MUSBA</name>
<organism evidence="7 8">
    <name type="scientific">Musa balbisiana</name>
    <name type="common">Banana</name>
    <dbReference type="NCBI Taxonomy" id="52838"/>
    <lineage>
        <taxon>Eukaryota</taxon>
        <taxon>Viridiplantae</taxon>
        <taxon>Streptophyta</taxon>
        <taxon>Embryophyta</taxon>
        <taxon>Tracheophyta</taxon>
        <taxon>Spermatophyta</taxon>
        <taxon>Magnoliopsida</taxon>
        <taxon>Liliopsida</taxon>
        <taxon>Zingiberales</taxon>
        <taxon>Musaceae</taxon>
        <taxon>Musa</taxon>
    </lineage>
</organism>
<dbReference type="SUPFAM" id="SSF52833">
    <property type="entry name" value="Thioredoxin-like"/>
    <property type="match status" value="1"/>
</dbReference>
<comment type="similarity">
    <text evidence="2">Belongs to the glutaredoxin family. CC-type subfamily.</text>
</comment>
<evidence type="ECO:0000313" key="7">
    <source>
        <dbReference type="EMBL" id="THU51139.1"/>
    </source>
</evidence>
<feature type="domain" description="Glutaredoxin" evidence="6">
    <location>
        <begin position="79"/>
        <end position="138"/>
    </location>
</feature>
<evidence type="ECO:0000256" key="1">
    <source>
        <dbReference type="ARBA" id="ARBA00004496"/>
    </source>
</evidence>
<accession>A0A4S8IRW4</accession>
<keyword evidence="3" id="KW-0963">Cytoplasm</keyword>
<dbReference type="EMBL" id="PYDT01000009">
    <property type="protein sequence ID" value="THU51139.1"/>
    <property type="molecule type" value="Genomic_DNA"/>
</dbReference>
<dbReference type="Proteomes" id="UP000317650">
    <property type="component" value="Chromosome 6"/>
</dbReference>
<dbReference type="InterPro" id="IPR002109">
    <property type="entry name" value="Glutaredoxin"/>
</dbReference>
<dbReference type="STRING" id="52838.A0A4S8IRW4"/>
<dbReference type="InterPro" id="IPR036249">
    <property type="entry name" value="Thioredoxin-like_sf"/>
</dbReference>
<dbReference type="AlphaFoldDB" id="A0A4S8IRW4"/>
<dbReference type="PANTHER" id="PTHR10168">
    <property type="entry name" value="GLUTAREDOXIN"/>
    <property type="match status" value="1"/>
</dbReference>
<protein>
    <recommendedName>
        <fullName evidence="6">Glutaredoxin domain-containing protein</fullName>
    </recommendedName>
</protein>
<evidence type="ECO:0000313" key="8">
    <source>
        <dbReference type="Proteomes" id="UP000317650"/>
    </source>
</evidence>
<dbReference type="Gene3D" id="3.40.30.10">
    <property type="entry name" value="Glutaredoxin"/>
    <property type="match status" value="1"/>
</dbReference>
<dbReference type="NCBIfam" id="TIGR02189">
    <property type="entry name" value="GlrX-like_plant"/>
    <property type="match status" value="1"/>
</dbReference>
<dbReference type="InterPro" id="IPR011905">
    <property type="entry name" value="GlrX-like_pln_2"/>
</dbReference>
<feature type="compositionally biased region" description="Basic and acidic residues" evidence="5">
    <location>
        <begin position="1"/>
        <end position="10"/>
    </location>
</feature>
<evidence type="ECO:0000259" key="6">
    <source>
        <dbReference type="Pfam" id="PF00462"/>
    </source>
</evidence>
<dbReference type="GO" id="GO:0005737">
    <property type="term" value="C:cytoplasm"/>
    <property type="evidence" value="ECO:0007669"/>
    <property type="project" value="UniProtKB-SubCell"/>
</dbReference>
<dbReference type="Pfam" id="PF00462">
    <property type="entry name" value="Glutaredoxin"/>
    <property type="match status" value="1"/>
</dbReference>
<comment type="caution">
    <text evidence="7">The sequence shown here is derived from an EMBL/GenBank/DDBJ whole genome shotgun (WGS) entry which is preliminary data.</text>
</comment>
<evidence type="ECO:0000256" key="2">
    <source>
        <dbReference type="ARBA" id="ARBA00007568"/>
    </source>
</evidence>
<feature type="compositionally biased region" description="Low complexity" evidence="5">
    <location>
        <begin position="44"/>
        <end position="63"/>
    </location>
</feature>